<dbReference type="SUPFAM" id="SSF103473">
    <property type="entry name" value="MFS general substrate transporter"/>
    <property type="match status" value="1"/>
</dbReference>
<feature type="transmembrane region" description="Helical" evidence="7">
    <location>
        <begin position="107"/>
        <end position="127"/>
    </location>
</feature>
<dbReference type="RefSeq" id="XP_008605597.1">
    <property type="nucleotide sequence ID" value="XM_008607375.1"/>
</dbReference>
<organism evidence="8 9">
    <name type="scientific">Saprolegnia diclina (strain VS20)</name>
    <dbReference type="NCBI Taxonomy" id="1156394"/>
    <lineage>
        <taxon>Eukaryota</taxon>
        <taxon>Sar</taxon>
        <taxon>Stramenopiles</taxon>
        <taxon>Oomycota</taxon>
        <taxon>Saprolegniomycetes</taxon>
        <taxon>Saprolegniales</taxon>
        <taxon>Saprolegniaceae</taxon>
        <taxon>Saprolegnia</taxon>
    </lineage>
</organism>
<evidence type="ECO:0000256" key="6">
    <source>
        <dbReference type="ARBA" id="ARBA00023136"/>
    </source>
</evidence>
<feature type="transmembrane region" description="Helical" evidence="7">
    <location>
        <begin position="318"/>
        <end position="337"/>
    </location>
</feature>
<evidence type="ECO:0008006" key="10">
    <source>
        <dbReference type="Google" id="ProtNLM"/>
    </source>
</evidence>
<dbReference type="STRING" id="1156394.T0S6H1"/>
<proteinExistence type="inferred from homology"/>
<dbReference type="OMA" id="SMYTIVF"/>
<dbReference type="GO" id="GO:0016020">
    <property type="term" value="C:membrane"/>
    <property type="evidence" value="ECO:0007669"/>
    <property type="project" value="UniProtKB-SubCell"/>
</dbReference>
<name>T0S6H1_SAPDV</name>
<sequence>MEPADVTDDERRRCCVSPFGACGRWLRSLVELYGLRTLAVLCGTNLLSGLISIDLFAVDYMFKDEFHLSPSSAQISTTTLMLPWALKPIWGLITDTVSIGGFHRKPFYVLCGCLAFCCTSLLGLPNVVSSYELALGVLLLRSVGYAFIDVIIDAVLAEQARKDVASGAQNLQSIASFHKALGVVLASILKGPLITALGPRRVFTVMSFVMPLPYVVLSCVMVEARNHCTDSIRVRMRRQSRLLATSFASPLVWRPALFLLLSISLSPTIVQVYFYFATSELGFSPNFIASLSLIGALTAMATTLLYQAKMKHVAFRSVFVGSQIGVVCANAATLLLVTRTNVSLGIPDKAFVIGEDIAIVIVKYMQIMPITVLCAKLCPRGVEGTMFAGFDSIMNGSYLISGYLGALIAQHAGITERNFEHLWIVQLIIVGSRLLPFFFVFWLISDDINVLTTNAAPAEHDGNTGKKDAHAALRKDILMLPPVDAVASVTELQIRHV</sequence>
<dbReference type="InterPro" id="IPR036259">
    <property type="entry name" value="MFS_trans_sf"/>
</dbReference>
<dbReference type="CDD" id="cd17484">
    <property type="entry name" value="MFS_FBT"/>
    <property type="match status" value="1"/>
</dbReference>
<dbReference type="VEuPathDB" id="FungiDB:SDRG_01824"/>
<evidence type="ECO:0000256" key="7">
    <source>
        <dbReference type="SAM" id="Phobius"/>
    </source>
</evidence>
<dbReference type="GeneID" id="19942551"/>
<evidence type="ECO:0000256" key="5">
    <source>
        <dbReference type="ARBA" id="ARBA00022989"/>
    </source>
</evidence>
<evidence type="ECO:0000256" key="3">
    <source>
        <dbReference type="ARBA" id="ARBA00022448"/>
    </source>
</evidence>
<reference evidence="8 9" key="1">
    <citation type="submission" date="2012-04" db="EMBL/GenBank/DDBJ databases">
        <title>The Genome Sequence of Saprolegnia declina VS20.</title>
        <authorList>
            <consortium name="The Broad Institute Genome Sequencing Platform"/>
            <person name="Russ C."/>
            <person name="Nusbaum C."/>
            <person name="Tyler B."/>
            <person name="van West P."/>
            <person name="Dieguez-Uribeondo J."/>
            <person name="de Bruijn I."/>
            <person name="Tripathy S."/>
            <person name="Jiang R."/>
            <person name="Young S.K."/>
            <person name="Zeng Q."/>
            <person name="Gargeya S."/>
            <person name="Fitzgerald M."/>
            <person name="Haas B."/>
            <person name="Abouelleil A."/>
            <person name="Alvarado L."/>
            <person name="Arachchi H.M."/>
            <person name="Berlin A."/>
            <person name="Chapman S.B."/>
            <person name="Goldberg J."/>
            <person name="Griggs A."/>
            <person name="Gujja S."/>
            <person name="Hansen M."/>
            <person name="Howarth C."/>
            <person name="Imamovic A."/>
            <person name="Larimer J."/>
            <person name="McCowen C."/>
            <person name="Montmayeur A."/>
            <person name="Murphy C."/>
            <person name="Neiman D."/>
            <person name="Pearson M."/>
            <person name="Priest M."/>
            <person name="Roberts A."/>
            <person name="Saif S."/>
            <person name="Shea T."/>
            <person name="Sisk P."/>
            <person name="Sykes S."/>
            <person name="Wortman J."/>
            <person name="Nusbaum C."/>
            <person name="Birren B."/>
        </authorList>
    </citation>
    <scope>NUCLEOTIDE SEQUENCE [LARGE SCALE GENOMIC DNA]</scope>
    <source>
        <strain evidence="8 9">VS20</strain>
    </source>
</reference>
<dbReference type="Gene3D" id="1.20.1250.20">
    <property type="entry name" value="MFS general substrate transporter like domains"/>
    <property type="match status" value="1"/>
</dbReference>
<accession>T0S6H1</accession>
<feature type="transmembrane region" description="Helical" evidence="7">
    <location>
        <begin position="357"/>
        <end position="375"/>
    </location>
</feature>
<feature type="transmembrane region" description="Helical" evidence="7">
    <location>
        <begin position="177"/>
        <end position="197"/>
    </location>
</feature>
<keyword evidence="4 7" id="KW-0812">Transmembrane</keyword>
<dbReference type="InParanoid" id="T0S6H1"/>
<dbReference type="OrthoDB" id="754047at2759"/>
<protein>
    <recommendedName>
        <fullName evidence="10">Major facilitator superfamily (MFS) profile domain-containing protein</fullName>
    </recommendedName>
</protein>
<keyword evidence="3" id="KW-0813">Transport</keyword>
<feature type="transmembrane region" description="Helical" evidence="7">
    <location>
        <begin position="287"/>
        <end position="306"/>
    </location>
</feature>
<evidence type="ECO:0000313" key="9">
    <source>
        <dbReference type="Proteomes" id="UP000030762"/>
    </source>
</evidence>
<evidence type="ECO:0000256" key="2">
    <source>
        <dbReference type="ARBA" id="ARBA00007015"/>
    </source>
</evidence>
<dbReference type="AlphaFoldDB" id="T0S6H1"/>
<keyword evidence="5 7" id="KW-1133">Transmembrane helix</keyword>
<feature type="transmembrane region" description="Helical" evidence="7">
    <location>
        <begin position="421"/>
        <end position="444"/>
    </location>
</feature>
<feature type="transmembrane region" description="Helical" evidence="7">
    <location>
        <begin position="33"/>
        <end position="58"/>
    </location>
</feature>
<dbReference type="Pfam" id="PF03092">
    <property type="entry name" value="BT1"/>
    <property type="match status" value="1"/>
</dbReference>
<evidence type="ECO:0000313" key="8">
    <source>
        <dbReference type="EMBL" id="EQC40753.1"/>
    </source>
</evidence>
<comment type="subcellular location">
    <subcellularLocation>
        <location evidence="1">Membrane</location>
        <topology evidence="1">Multi-pass membrane protein</topology>
    </subcellularLocation>
</comment>
<feature type="transmembrane region" description="Helical" evidence="7">
    <location>
        <begin position="242"/>
        <end position="275"/>
    </location>
</feature>
<keyword evidence="9" id="KW-1185">Reference proteome</keyword>
<feature type="transmembrane region" description="Helical" evidence="7">
    <location>
        <begin position="203"/>
        <end position="222"/>
    </location>
</feature>
<evidence type="ECO:0000256" key="1">
    <source>
        <dbReference type="ARBA" id="ARBA00004141"/>
    </source>
</evidence>
<dbReference type="PANTHER" id="PTHR31585">
    <property type="entry name" value="FOLATE-BIOPTERIN TRANSPORTER 1, CHLOROPLASTIC"/>
    <property type="match status" value="1"/>
</dbReference>
<feature type="transmembrane region" description="Helical" evidence="7">
    <location>
        <begin position="133"/>
        <end position="156"/>
    </location>
</feature>
<keyword evidence="6 7" id="KW-0472">Membrane</keyword>
<dbReference type="EMBL" id="JH767135">
    <property type="protein sequence ID" value="EQC40753.1"/>
    <property type="molecule type" value="Genomic_DNA"/>
</dbReference>
<gene>
    <name evidence="8" type="ORF">SDRG_01824</name>
</gene>
<feature type="transmembrane region" description="Helical" evidence="7">
    <location>
        <begin position="387"/>
        <end position="409"/>
    </location>
</feature>
<dbReference type="Proteomes" id="UP000030762">
    <property type="component" value="Unassembled WGS sequence"/>
</dbReference>
<dbReference type="eggNOG" id="ENOG502QPYM">
    <property type="taxonomic scope" value="Eukaryota"/>
</dbReference>
<dbReference type="InterPro" id="IPR039309">
    <property type="entry name" value="BT1"/>
</dbReference>
<comment type="similarity">
    <text evidence="2">Belongs to the major facilitator superfamily. Folate-biopterin transporter (TC 2.A.71) family.</text>
</comment>
<evidence type="ECO:0000256" key="4">
    <source>
        <dbReference type="ARBA" id="ARBA00022692"/>
    </source>
</evidence>
<dbReference type="PANTHER" id="PTHR31585:SF6">
    <property type="entry name" value="FOLATE-BIOPTERIN TRANSPORTER 2-RELATED"/>
    <property type="match status" value="1"/>
</dbReference>